<dbReference type="AlphaFoldDB" id="A0A2P6NAT2"/>
<evidence type="ECO:0000313" key="1">
    <source>
        <dbReference type="EMBL" id="PRP81064.1"/>
    </source>
</evidence>
<sequence length="565" mass="64023">MSRVGGTKSQSIITTVHGWKTQNTFTARTQRYSCNKVTSMKNKSAEVYTGPPERNQCGCLRDYISYSDFINQLKSISREELTDPSRKKKKTTQQTYDELNLDFPLVNEEDLNAFTDDLLKQMSQSSPSYPLKRSFFCGVEYNSAKKSQDSGTNVVPISAHRFAGSSSTDSYRKLAAILFVKTPRHLLTLNEQQLSDRLKEYQCENSDSTTDSVWKKLEDILIYDNIDTDSVWTPGPFYILEAHEEKSIQNVSSQPILLIKDRMLVHQKSTPSLLPPLVQFLKAKDQLWRIQTLMLTLSTLCTQDIKSKPIIACIIEQIESSFKIFDSEVKRYGETETTEALQGLSQILHICEFYSKYKTGDVAKHLQSTGLFSSLSVSYIYHINRICPRPDLKELTDISQLHLSSDFDVLPLLCLRSSSLTSNIKTTEGFLQLLNENQVQDTHLFLLGWNLVWYAHAAGADQAQAYLQSADHWLGKDLLDVVAGEWKEKTDAMRRMMRALALLKAFSSTEKGKKVLRGGDSLLNSVIAETPMEAQGMTALEEKNRNKIVAFKQLLKELLPEGKAE</sequence>
<dbReference type="EMBL" id="MDYQ01000131">
    <property type="protein sequence ID" value="PRP81064.1"/>
    <property type="molecule type" value="Genomic_DNA"/>
</dbReference>
<proteinExistence type="predicted"/>
<evidence type="ECO:0000313" key="2">
    <source>
        <dbReference type="Proteomes" id="UP000241769"/>
    </source>
</evidence>
<comment type="caution">
    <text evidence="1">The sequence shown here is derived from an EMBL/GenBank/DDBJ whole genome shotgun (WGS) entry which is preliminary data.</text>
</comment>
<reference evidence="1 2" key="1">
    <citation type="journal article" date="2018" name="Genome Biol. Evol.">
        <title>Multiple Roots of Fruiting Body Formation in Amoebozoa.</title>
        <authorList>
            <person name="Hillmann F."/>
            <person name="Forbes G."/>
            <person name="Novohradska S."/>
            <person name="Ferling I."/>
            <person name="Riege K."/>
            <person name="Groth M."/>
            <person name="Westermann M."/>
            <person name="Marz M."/>
            <person name="Spaller T."/>
            <person name="Winckler T."/>
            <person name="Schaap P."/>
            <person name="Glockner G."/>
        </authorList>
    </citation>
    <scope>NUCLEOTIDE SEQUENCE [LARGE SCALE GENOMIC DNA]</scope>
    <source>
        <strain evidence="1 2">Jena</strain>
    </source>
</reference>
<accession>A0A2P6NAT2</accession>
<dbReference type="Proteomes" id="UP000241769">
    <property type="component" value="Unassembled WGS sequence"/>
</dbReference>
<name>A0A2P6NAT2_9EUKA</name>
<organism evidence="1 2">
    <name type="scientific">Planoprotostelium fungivorum</name>
    <dbReference type="NCBI Taxonomy" id="1890364"/>
    <lineage>
        <taxon>Eukaryota</taxon>
        <taxon>Amoebozoa</taxon>
        <taxon>Evosea</taxon>
        <taxon>Variosea</taxon>
        <taxon>Cavosteliida</taxon>
        <taxon>Cavosteliaceae</taxon>
        <taxon>Planoprotostelium</taxon>
    </lineage>
</organism>
<dbReference type="InParanoid" id="A0A2P6NAT2"/>
<gene>
    <name evidence="1" type="ORF">PROFUN_11142</name>
</gene>
<protein>
    <submittedName>
        <fullName evidence="1">Uncharacterized protein</fullName>
    </submittedName>
</protein>
<keyword evidence="2" id="KW-1185">Reference proteome</keyword>